<sequence length="109" mass="10899">MLNKSLSRLIPALILAAMLSVERAAAICNLSATVECCELVLPASDPLAALVLSLADISAPLQSTSIGLACNPMTAESAAACGNSLVGCDDKPHPAIGVGCGLNLQVVSP</sequence>
<evidence type="ECO:0000313" key="8">
    <source>
        <dbReference type="Proteomes" id="UP001497453"/>
    </source>
</evidence>
<gene>
    <name evidence="7" type="ORF">GFSPODELE1_LOCUS7224</name>
</gene>
<evidence type="ECO:0000256" key="3">
    <source>
        <dbReference type="ARBA" id="ARBA00022512"/>
    </source>
</evidence>
<feature type="chain" id="PRO_5045006872" description="Hydrophobin" evidence="6">
    <location>
        <begin position="25"/>
        <end position="109"/>
    </location>
</feature>
<dbReference type="InterPro" id="IPR001338">
    <property type="entry name" value="Class_I_Hydrophobin"/>
</dbReference>
<evidence type="ECO:0000256" key="4">
    <source>
        <dbReference type="ARBA" id="ARBA00022525"/>
    </source>
</evidence>
<keyword evidence="4 6" id="KW-0964">Secreted</keyword>
<proteinExistence type="inferred from homology"/>
<dbReference type="CDD" id="cd23507">
    <property type="entry name" value="hydrophobin_I"/>
    <property type="match status" value="1"/>
</dbReference>
<keyword evidence="6" id="KW-0732">Signal</keyword>
<accession>A0ABP1DMZ7</accession>
<keyword evidence="8" id="KW-1185">Reference proteome</keyword>
<evidence type="ECO:0000313" key="7">
    <source>
        <dbReference type="EMBL" id="CAL1709175.1"/>
    </source>
</evidence>
<name>A0ABP1DMZ7_9APHY</name>
<feature type="signal peptide" evidence="6">
    <location>
        <begin position="1"/>
        <end position="24"/>
    </location>
</feature>
<evidence type="ECO:0000256" key="2">
    <source>
        <dbReference type="ARBA" id="ARBA00010446"/>
    </source>
</evidence>
<organism evidence="7 8">
    <name type="scientific">Somion occarium</name>
    <dbReference type="NCBI Taxonomy" id="3059160"/>
    <lineage>
        <taxon>Eukaryota</taxon>
        <taxon>Fungi</taxon>
        <taxon>Dikarya</taxon>
        <taxon>Basidiomycota</taxon>
        <taxon>Agaricomycotina</taxon>
        <taxon>Agaricomycetes</taxon>
        <taxon>Polyporales</taxon>
        <taxon>Cerrenaceae</taxon>
        <taxon>Somion</taxon>
    </lineage>
</organism>
<comment type="similarity">
    <text evidence="2 6">Belongs to the fungal hydrophobin family.</text>
</comment>
<dbReference type="EMBL" id="OZ037948">
    <property type="protein sequence ID" value="CAL1709175.1"/>
    <property type="molecule type" value="Genomic_DNA"/>
</dbReference>
<reference evidence="8" key="1">
    <citation type="submission" date="2024-04" db="EMBL/GenBank/DDBJ databases">
        <authorList>
            <person name="Shaw F."/>
            <person name="Minotto A."/>
        </authorList>
    </citation>
    <scope>NUCLEOTIDE SEQUENCE [LARGE SCALE GENOMIC DNA]</scope>
</reference>
<evidence type="ECO:0000256" key="5">
    <source>
        <dbReference type="ARBA" id="ARBA00023157"/>
    </source>
</evidence>
<protein>
    <recommendedName>
        <fullName evidence="6">Hydrophobin</fullName>
    </recommendedName>
</protein>
<keyword evidence="5 6" id="KW-1015">Disulfide bond</keyword>
<evidence type="ECO:0000256" key="1">
    <source>
        <dbReference type="ARBA" id="ARBA00004191"/>
    </source>
</evidence>
<dbReference type="Proteomes" id="UP001497453">
    <property type="component" value="Chromosome 5"/>
</dbReference>
<evidence type="ECO:0000256" key="6">
    <source>
        <dbReference type="RuleBase" id="RU365009"/>
    </source>
</evidence>
<comment type="subcellular location">
    <subcellularLocation>
        <location evidence="1 6">Secreted</location>
        <location evidence="1 6">Cell wall</location>
    </subcellularLocation>
</comment>
<keyword evidence="3 6" id="KW-0134">Cell wall</keyword>
<dbReference type="Pfam" id="PF01185">
    <property type="entry name" value="Hydrophobin"/>
    <property type="match status" value="1"/>
</dbReference>